<dbReference type="InterPro" id="IPR003439">
    <property type="entry name" value="ABC_transporter-like_ATP-bd"/>
</dbReference>
<proteinExistence type="predicted"/>
<accession>A0AA36NDC4</accession>
<dbReference type="Proteomes" id="UP001178507">
    <property type="component" value="Unassembled WGS sequence"/>
</dbReference>
<dbReference type="InterPro" id="IPR027417">
    <property type="entry name" value="P-loop_NTPase"/>
</dbReference>
<sequence>MDARKYLGRFGLHGDLALQPVKFLSGGQKSRLAFAELAWSSPHIMLLDEPTNHLDLETIEGLAMALNKFEGGVVLVSHDDRLVSMVADELWVVTPGPSKEIPGRVTVFEGSFEEYREMLRSEFIDKNLTSGGRIKRKT</sequence>
<dbReference type="AlphaFoldDB" id="A0AA36NDC4"/>
<dbReference type="SUPFAM" id="SSF52540">
    <property type="entry name" value="P-loop containing nucleoside triphosphate hydrolases"/>
    <property type="match status" value="1"/>
</dbReference>
<evidence type="ECO:0000259" key="2">
    <source>
        <dbReference type="Pfam" id="PF00005"/>
    </source>
</evidence>
<feature type="domain" description="ABC transporter" evidence="2">
    <location>
        <begin position="5"/>
        <end position="52"/>
    </location>
</feature>
<dbReference type="FunFam" id="3.40.50.300:FF:001197">
    <property type="entry name" value="Putative ATP-binding cassette family ATPase"/>
    <property type="match status" value="1"/>
</dbReference>
<keyword evidence="1" id="KW-0677">Repeat</keyword>
<dbReference type="Gene3D" id="3.40.50.300">
    <property type="entry name" value="P-loop containing nucleotide triphosphate hydrolases"/>
    <property type="match status" value="1"/>
</dbReference>
<organism evidence="3 4">
    <name type="scientific">Effrenium voratum</name>
    <dbReference type="NCBI Taxonomy" id="2562239"/>
    <lineage>
        <taxon>Eukaryota</taxon>
        <taxon>Sar</taxon>
        <taxon>Alveolata</taxon>
        <taxon>Dinophyceae</taxon>
        <taxon>Suessiales</taxon>
        <taxon>Symbiodiniaceae</taxon>
        <taxon>Effrenium</taxon>
    </lineage>
</organism>
<comment type="caution">
    <text evidence="3">The sequence shown here is derived from an EMBL/GenBank/DDBJ whole genome shotgun (WGS) entry which is preliminary data.</text>
</comment>
<keyword evidence="4" id="KW-1185">Reference proteome</keyword>
<dbReference type="PANTHER" id="PTHR19211:SF14">
    <property type="entry name" value="ATP-BINDING CASSETTE SUB-FAMILY F MEMBER 1"/>
    <property type="match status" value="1"/>
</dbReference>
<dbReference type="Pfam" id="PF00005">
    <property type="entry name" value="ABC_tran"/>
    <property type="match status" value="1"/>
</dbReference>
<evidence type="ECO:0000313" key="4">
    <source>
        <dbReference type="Proteomes" id="UP001178507"/>
    </source>
</evidence>
<reference evidence="3" key="1">
    <citation type="submission" date="2023-08" db="EMBL/GenBank/DDBJ databases">
        <authorList>
            <person name="Chen Y."/>
            <person name="Shah S."/>
            <person name="Dougan E. K."/>
            <person name="Thang M."/>
            <person name="Chan C."/>
        </authorList>
    </citation>
    <scope>NUCLEOTIDE SEQUENCE</scope>
</reference>
<evidence type="ECO:0000313" key="3">
    <source>
        <dbReference type="EMBL" id="CAJ1402967.1"/>
    </source>
</evidence>
<protein>
    <recommendedName>
        <fullName evidence="2">ABC transporter domain-containing protein</fullName>
    </recommendedName>
</protein>
<name>A0AA36NDC4_9DINO</name>
<dbReference type="GO" id="GO:0016887">
    <property type="term" value="F:ATP hydrolysis activity"/>
    <property type="evidence" value="ECO:0007669"/>
    <property type="project" value="InterPro"/>
</dbReference>
<dbReference type="EMBL" id="CAUJNA010003475">
    <property type="protein sequence ID" value="CAJ1402967.1"/>
    <property type="molecule type" value="Genomic_DNA"/>
</dbReference>
<dbReference type="PANTHER" id="PTHR19211">
    <property type="entry name" value="ATP-BINDING TRANSPORT PROTEIN-RELATED"/>
    <property type="match status" value="1"/>
</dbReference>
<gene>
    <name evidence="3" type="ORF">EVOR1521_LOCUS25738</name>
</gene>
<dbReference type="GO" id="GO:0005524">
    <property type="term" value="F:ATP binding"/>
    <property type="evidence" value="ECO:0007669"/>
    <property type="project" value="InterPro"/>
</dbReference>
<evidence type="ECO:0000256" key="1">
    <source>
        <dbReference type="ARBA" id="ARBA00022737"/>
    </source>
</evidence>
<dbReference type="InterPro" id="IPR050611">
    <property type="entry name" value="ABCF"/>
</dbReference>